<dbReference type="Proteomes" id="UP001217918">
    <property type="component" value="Unassembled WGS sequence"/>
</dbReference>
<feature type="region of interest" description="Disordered" evidence="1">
    <location>
        <begin position="365"/>
        <end position="401"/>
    </location>
</feature>
<protein>
    <recommendedName>
        <fullName evidence="2">Reverse transcriptase Ty1/copia-type domain-containing protein</fullName>
    </recommendedName>
</protein>
<feature type="region of interest" description="Disordered" evidence="1">
    <location>
        <begin position="115"/>
        <end position="185"/>
    </location>
</feature>
<dbReference type="Pfam" id="PF07727">
    <property type="entry name" value="RVT_2"/>
    <property type="match status" value="1"/>
</dbReference>
<feature type="compositionally biased region" description="Polar residues" evidence="1">
    <location>
        <begin position="391"/>
        <end position="401"/>
    </location>
</feature>
<evidence type="ECO:0000313" key="3">
    <source>
        <dbReference type="EMBL" id="KAK2070634.1"/>
    </source>
</evidence>
<gene>
    <name evidence="3" type="ORF">P8C59_005111</name>
</gene>
<proteinExistence type="predicted"/>
<feature type="compositionally biased region" description="Low complexity" evidence="1">
    <location>
        <begin position="161"/>
        <end position="175"/>
    </location>
</feature>
<accession>A0AAD9MB44</accession>
<feature type="compositionally biased region" description="Basic and acidic residues" evidence="1">
    <location>
        <begin position="375"/>
        <end position="384"/>
    </location>
</feature>
<evidence type="ECO:0000256" key="1">
    <source>
        <dbReference type="SAM" id="MobiDB-lite"/>
    </source>
</evidence>
<dbReference type="AlphaFoldDB" id="A0AAD9MB44"/>
<keyword evidence="4" id="KW-1185">Reference proteome</keyword>
<organism evidence="3 4">
    <name type="scientific">Phyllachora maydis</name>
    <dbReference type="NCBI Taxonomy" id="1825666"/>
    <lineage>
        <taxon>Eukaryota</taxon>
        <taxon>Fungi</taxon>
        <taxon>Dikarya</taxon>
        <taxon>Ascomycota</taxon>
        <taxon>Pezizomycotina</taxon>
        <taxon>Sordariomycetes</taxon>
        <taxon>Sordariomycetidae</taxon>
        <taxon>Phyllachorales</taxon>
        <taxon>Phyllachoraceae</taxon>
        <taxon>Phyllachora</taxon>
    </lineage>
</organism>
<feature type="compositionally biased region" description="Polar residues" evidence="1">
    <location>
        <begin position="121"/>
        <end position="132"/>
    </location>
</feature>
<name>A0AAD9MB44_9PEZI</name>
<evidence type="ECO:0000259" key="2">
    <source>
        <dbReference type="Pfam" id="PF07727"/>
    </source>
</evidence>
<dbReference type="InterPro" id="IPR013103">
    <property type="entry name" value="RVT_2"/>
</dbReference>
<sequence>MYMYIAFLPCCYCYCNSLFANLLIANIDSFSDLDNSVYDILGIPTVPLAPAPTPAKLAKITPAIRRTAAYKAKRRKLAKACATAGRAAAAKRRKKHKEAVANTWAYKLAKKEGPQRFKRTASGNAGRYTTDSGLMANKDDNNAYNRAYIPPTNIEEKEGSSGDNNGINSSTSDSTNKGEGGGAYKRNKGASRCKDILPSRYLEVFIASKPASTCFILEAVVELVNSIAITNKETTPFQALFDELEPGIPYIPNLERYRAIGARGEAIIPLEKRSKSLKFTSRTEECKLLAVLGFKTYLVYIPSRRVVLKTSTVKFIEDNIVLSQPTDNIALEGELVDLDLDLEGAVSLDPSNLNTEKPISIEIGPSKLEPYKSSSDSKLDKPLPDEPINPPITNEPLNNSDLISEGDKMQLDYYKLLAKTSSYILSFVYKARKRVISKDSTPTTYKQVLKLPRDERSKWLEAITKEFIQLLELGVFKFLPRSLLPSNRKLITYRNVLKVKKDAKNRPIKYKSQLVARGFIQVEGLDYTITYASTSIPPTWRILLAIGAVLDWEIEQADFIGAFLNSALREEIYMEIPKGLLDLAASNKAIYKLLLKYGYNPSTPNIIKLSKALYSLK</sequence>
<comment type="caution">
    <text evidence="3">The sequence shown here is derived from an EMBL/GenBank/DDBJ whole genome shotgun (WGS) entry which is preliminary data.</text>
</comment>
<evidence type="ECO:0000313" key="4">
    <source>
        <dbReference type="Proteomes" id="UP001217918"/>
    </source>
</evidence>
<dbReference type="EMBL" id="JAQQPM010000004">
    <property type="protein sequence ID" value="KAK2070634.1"/>
    <property type="molecule type" value="Genomic_DNA"/>
</dbReference>
<feature type="domain" description="Reverse transcriptase Ty1/copia-type" evidence="2">
    <location>
        <begin position="484"/>
        <end position="593"/>
    </location>
</feature>
<reference evidence="3" key="1">
    <citation type="journal article" date="2023" name="Mol. Plant Microbe Interact.">
        <title>Elucidating the Obligate Nature and Biological Capacity of an Invasive Fungal Corn Pathogen.</title>
        <authorList>
            <person name="MacCready J.S."/>
            <person name="Roggenkamp E.M."/>
            <person name="Gdanetz K."/>
            <person name="Chilvers M.I."/>
        </authorList>
    </citation>
    <scope>NUCLEOTIDE SEQUENCE</scope>
    <source>
        <strain evidence="3">PM02</strain>
    </source>
</reference>